<dbReference type="PANTHER" id="PTHR15454:SF69">
    <property type="entry name" value="SERINE_THREONINE-PROTEIN KINASE 11-INTERACTING PROTEIN"/>
    <property type="match status" value="1"/>
</dbReference>
<dbReference type="FunFam" id="3.80.10.10:FF:000273">
    <property type="entry name" value="Leucine Rich Repeat domain protein"/>
    <property type="match status" value="1"/>
</dbReference>
<feature type="compositionally biased region" description="Low complexity" evidence="5">
    <location>
        <begin position="352"/>
        <end position="363"/>
    </location>
</feature>
<evidence type="ECO:0000256" key="5">
    <source>
        <dbReference type="SAM" id="MobiDB-lite"/>
    </source>
</evidence>
<keyword evidence="3" id="KW-0433">Leucine-rich repeat</keyword>
<dbReference type="OrthoDB" id="676979at2759"/>
<dbReference type="PROSITE" id="PS51450">
    <property type="entry name" value="LRR"/>
    <property type="match status" value="4"/>
</dbReference>
<feature type="region of interest" description="Disordered" evidence="5">
    <location>
        <begin position="777"/>
        <end position="816"/>
    </location>
</feature>
<evidence type="ECO:0000313" key="7">
    <source>
        <dbReference type="Proteomes" id="UP000250266"/>
    </source>
</evidence>
<evidence type="ECO:0000313" key="6">
    <source>
        <dbReference type="EMBL" id="OCK77647.1"/>
    </source>
</evidence>
<dbReference type="InterPro" id="IPR032675">
    <property type="entry name" value="LRR_dom_sf"/>
</dbReference>
<feature type="compositionally biased region" description="Polar residues" evidence="5">
    <location>
        <begin position="310"/>
        <end position="319"/>
    </location>
</feature>
<gene>
    <name evidence="6" type="ORF">K432DRAFT_407135</name>
</gene>
<keyword evidence="7" id="KW-1185">Reference proteome</keyword>
<evidence type="ECO:0000256" key="3">
    <source>
        <dbReference type="ARBA" id="ARBA00022614"/>
    </source>
</evidence>
<evidence type="ECO:0000256" key="1">
    <source>
        <dbReference type="ARBA" id="ARBA00004496"/>
    </source>
</evidence>
<accession>A0A8E2E5A3</accession>
<organism evidence="6 7">
    <name type="scientific">Lepidopterella palustris CBS 459.81</name>
    <dbReference type="NCBI Taxonomy" id="1314670"/>
    <lineage>
        <taxon>Eukaryota</taxon>
        <taxon>Fungi</taxon>
        <taxon>Dikarya</taxon>
        <taxon>Ascomycota</taxon>
        <taxon>Pezizomycotina</taxon>
        <taxon>Dothideomycetes</taxon>
        <taxon>Pleosporomycetidae</taxon>
        <taxon>Mytilinidiales</taxon>
        <taxon>Argynnaceae</taxon>
        <taxon>Lepidopterella</taxon>
    </lineage>
</organism>
<keyword evidence="4" id="KW-0677">Repeat</keyword>
<comment type="subcellular location">
    <subcellularLocation>
        <location evidence="1">Cytoplasm</location>
    </subcellularLocation>
</comment>
<feature type="compositionally biased region" description="Low complexity" evidence="5">
    <location>
        <begin position="378"/>
        <end position="397"/>
    </location>
</feature>
<feature type="compositionally biased region" description="Polar residues" evidence="5">
    <location>
        <begin position="663"/>
        <end position="682"/>
    </location>
</feature>
<dbReference type="SUPFAM" id="SSF52075">
    <property type="entry name" value="Outer arm dynein light chain 1"/>
    <property type="match status" value="1"/>
</dbReference>
<name>A0A8E2E5A3_9PEZI</name>
<dbReference type="EMBL" id="KV745111">
    <property type="protein sequence ID" value="OCK77647.1"/>
    <property type="molecule type" value="Genomic_DNA"/>
</dbReference>
<evidence type="ECO:0008006" key="8">
    <source>
        <dbReference type="Google" id="ProtNLM"/>
    </source>
</evidence>
<proteinExistence type="predicted"/>
<feature type="compositionally biased region" description="Polar residues" evidence="5">
    <location>
        <begin position="697"/>
        <end position="716"/>
    </location>
</feature>
<dbReference type="Gene3D" id="3.80.10.10">
    <property type="entry name" value="Ribonuclease Inhibitor"/>
    <property type="match status" value="2"/>
</dbReference>
<feature type="region of interest" description="Disordered" evidence="5">
    <location>
        <begin position="585"/>
        <end position="746"/>
    </location>
</feature>
<dbReference type="PANTHER" id="PTHR15454">
    <property type="entry name" value="NISCHARIN RELATED"/>
    <property type="match status" value="1"/>
</dbReference>
<reference evidence="6 7" key="1">
    <citation type="journal article" date="2016" name="Nat. Commun.">
        <title>Ectomycorrhizal ecology is imprinted in the genome of the dominant symbiotic fungus Cenococcum geophilum.</title>
        <authorList>
            <consortium name="DOE Joint Genome Institute"/>
            <person name="Peter M."/>
            <person name="Kohler A."/>
            <person name="Ohm R.A."/>
            <person name="Kuo A."/>
            <person name="Krutzmann J."/>
            <person name="Morin E."/>
            <person name="Arend M."/>
            <person name="Barry K.W."/>
            <person name="Binder M."/>
            <person name="Choi C."/>
            <person name="Clum A."/>
            <person name="Copeland A."/>
            <person name="Grisel N."/>
            <person name="Haridas S."/>
            <person name="Kipfer T."/>
            <person name="LaButti K."/>
            <person name="Lindquist E."/>
            <person name="Lipzen A."/>
            <person name="Maire R."/>
            <person name="Meier B."/>
            <person name="Mihaltcheva S."/>
            <person name="Molinier V."/>
            <person name="Murat C."/>
            <person name="Poggeler S."/>
            <person name="Quandt C.A."/>
            <person name="Sperisen C."/>
            <person name="Tritt A."/>
            <person name="Tisserant E."/>
            <person name="Crous P.W."/>
            <person name="Henrissat B."/>
            <person name="Nehls U."/>
            <person name="Egli S."/>
            <person name="Spatafora J.W."/>
            <person name="Grigoriev I.V."/>
            <person name="Martin F.M."/>
        </authorList>
    </citation>
    <scope>NUCLEOTIDE SEQUENCE [LARGE SCALE GENOMIC DNA]</scope>
    <source>
        <strain evidence="6 7">CBS 459.81</strain>
    </source>
</reference>
<feature type="region of interest" description="Disordered" evidence="5">
    <location>
        <begin position="281"/>
        <end position="397"/>
    </location>
</feature>
<feature type="compositionally biased region" description="Basic residues" evidence="5">
    <location>
        <begin position="649"/>
        <end position="658"/>
    </location>
</feature>
<dbReference type="InterPro" id="IPR003591">
    <property type="entry name" value="Leu-rich_rpt_typical-subtyp"/>
</dbReference>
<protein>
    <recommendedName>
        <fullName evidence="8">Leucine rich repeat domain-containing protein</fullName>
    </recommendedName>
</protein>
<evidence type="ECO:0000256" key="2">
    <source>
        <dbReference type="ARBA" id="ARBA00022490"/>
    </source>
</evidence>
<dbReference type="Proteomes" id="UP000250266">
    <property type="component" value="Unassembled WGS sequence"/>
</dbReference>
<evidence type="ECO:0000256" key="4">
    <source>
        <dbReference type="ARBA" id="ARBA00022737"/>
    </source>
</evidence>
<dbReference type="SMART" id="SM00369">
    <property type="entry name" value="LRR_TYP"/>
    <property type="match status" value="4"/>
</dbReference>
<dbReference type="GO" id="GO:0005737">
    <property type="term" value="C:cytoplasm"/>
    <property type="evidence" value="ECO:0007669"/>
    <property type="project" value="UniProtKB-SubCell"/>
</dbReference>
<feature type="region of interest" description="Disordered" evidence="5">
    <location>
        <begin position="32"/>
        <end position="56"/>
    </location>
</feature>
<dbReference type="Pfam" id="PF13855">
    <property type="entry name" value="LRR_8"/>
    <property type="match status" value="1"/>
</dbReference>
<keyword evidence="2" id="KW-0963">Cytoplasm</keyword>
<sequence length="816" mass="88636">MDTEDGQIFIKNLAYFVRTHEKALANALQLRRQAPKHGSTTSGGATSPSSSPSTTSASSSSATFAAALSLPYLTFTSQTIKPAKLTLTPHHLFYLLSRFEELSIPVGPMNVRLENIHSDASPTNYVSFLSKAQRNKSRASDRDSIHSVSSIRSVVSSMSSLWSSLGLTSNSAAKIEKQKAAIQEDLKYLYSAFTKIPCLRLAPDHKARLIAGYEEFPFDSAVPLFAFKTVSALEIYDVDFRQFYGWDRLAEQLRSLTVKRAGVDDPADLLINIVLDDMDKRRKRSAKAPPSPVLPSSAPSPATKNVDIARSNSPLQSPVSADKHGPGSSPQSAPMGRGDSGAFKATARPRQRSASPTRPPSSRHGSSHVYGRSSTPNVRRSSGSSGSSVRSNTPRGSSSNLLSLGFFPSSKWRFLRHLSLADNALTNISTTSLVPLANTLQSLDLSANLFTEIPDSLASLTSLRALNLSSCMIESLHSLGKNPLPAITTLNLRSNRLTSLAGIQRLLSLERVDLRDNKLTDPTELARLTAIPDIQEIYVQRNSFCKTHGNYRVTIFNLFRATPGYSEDIVIDSTGPGYSERKQLVERAPELPNVPVMKPPLEDDMPPPPPPKVHSLGGDGAGPEPDEPVPLVKPASSHHRSRSDYGTGSHRRRKGPKRRIVELTQNESLHPTQAATHESSLQPRFIEPPASDDVYGNPTTTPTRKQSAPVSTTTPLGEQEQLPLLDTALGSPTNPAALNIPSNPPPEFDVSSDLYRKKIEALRNDFGSNWLSALGDETWDSKRNGSFPEQDFSPPLRPTVPRTSSQGIVSGGRTLG</sequence>
<dbReference type="InterPro" id="IPR001611">
    <property type="entry name" value="Leu-rich_rpt"/>
</dbReference>
<dbReference type="AlphaFoldDB" id="A0A8E2E5A3"/>